<feature type="binding site" evidence="10">
    <location>
        <position position="188"/>
    </location>
    <ligand>
        <name>thiamine diphosphate</name>
        <dbReference type="ChEBI" id="CHEBI:58937"/>
    </ligand>
</feature>
<dbReference type="InterPro" id="IPR033248">
    <property type="entry name" value="Transketolase_C"/>
</dbReference>
<proteinExistence type="inferred from homology"/>
<dbReference type="CDD" id="cd07033">
    <property type="entry name" value="TPP_PYR_DXS_TK_like"/>
    <property type="match status" value="1"/>
</dbReference>
<dbReference type="Gene3D" id="3.40.50.920">
    <property type="match status" value="1"/>
</dbReference>
<evidence type="ECO:0000313" key="13">
    <source>
        <dbReference type="Proteomes" id="UP000625247"/>
    </source>
</evidence>
<name>A0ABR9ACM8_9PSED</name>
<feature type="binding site" evidence="10">
    <location>
        <begin position="128"/>
        <end position="130"/>
    </location>
    <ligand>
        <name>thiamine diphosphate</name>
        <dbReference type="ChEBI" id="CHEBI:58937"/>
    </ligand>
</feature>
<comment type="function">
    <text evidence="10">Catalyzes the acyloin condensation reaction between C atoms 2 and 3 of pyruvate and glyceraldehyde 3-phosphate to yield 1-deoxy-D-xylulose-5-phosphate (DXP).</text>
</comment>
<dbReference type="Pfam" id="PF02780">
    <property type="entry name" value="Transketolase_C"/>
    <property type="match status" value="1"/>
</dbReference>
<feature type="binding site" evidence="10">
    <location>
        <begin position="160"/>
        <end position="161"/>
    </location>
    <ligand>
        <name>thiamine diphosphate</name>
        <dbReference type="ChEBI" id="CHEBI:58937"/>
    </ligand>
</feature>
<feature type="domain" description="Transketolase-like pyrimidine-binding" evidence="11">
    <location>
        <begin position="326"/>
        <end position="490"/>
    </location>
</feature>
<dbReference type="NCBIfam" id="TIGR00204">
    <property type="entry name" value="dxs"/>
    <property type="match status" value="1"/>
</dbReference>
<keyword evidence="5 10" id="KW-0479">Metal-binding</keyword>
<evidence type="ECO:0000256" key="3">
    <source>
        <dbReference type="ARBA" id="ARBA00011738"/>
    </source>
</evidence>
<keyword evidence="9 10" id="KW-0414">Isoprene biosynthesis</keyword>
<dbReference type="Pfam" id="PF13292">
    <property type="entry name" value="DXP_synthase_N"/>
    <property type="match status" value="1"/>
</dbReference>
<protein>
    <recommendedName>
        <fullName evidence="10">1-deoxy-D-xylulose-5-phosphate synthase</fullName>
        <ecNumber evidence="10">2.2.1.7</ecNumber>
    </recommendedName>
    <alternativeName>
        <fullName evidence="10">1-deoxyxylulose-5-phosphate synthase</fullName>
        <shortName evidence="10">DXP synthase</shortName>
        <shortName evidence="10">DXPS</shortName>
    </alternativeName>
</protein>
<dbReference type="InterPro" id="IPR005477">
    <property type="entry name" value="Dxylulose-5-P_synthase"/>
</dbReference>
<dbReference type="PROSITE" id="PS00802">
    <property type="entry name" value="TRANSKETOLASE_2"/>
    <property type="match status" value="1"/>
</dbReference>
<dbReference type="NCBIfam" id="NF003933">
    <property type="entry name" value="PRK05444.2-2"/>
    <property type="match status" value="1"/>
</dbReference>
<dbReference type="Pfam" id="PF02779">
    <property type="entry name" value="Transket_pyr"/>
    <property type="match status" value="1"/>
</dbReference>
<comment type="caution">
    <text evidence="12">The sequence shown here is derived from an EMBL/GenBank/DDBJ whole genome shotgun (WGS) entry which is preliminary data.</text>
</comment>
<gene>
    <name evidence="10 12" type="primary">dxs</name>
    <name evidence="12" type="ORF">IFT62_21625</name>
</gene>
<evidence type="ECO:0000256" key="10">
    <source>
        <dbReference type="HAMAP-Rule" id="MF_00315"/>
    </source>
</evidence>
<evidence type="ECO:0000256" key="2">
    <source>
        <dbReference type="ARBA" id="ARBA00011081"/>
    </source>
</evidence>
<keyword evidence="8 10" id="KW-0786">Thiamine pyrophosphate</keyword>
<reference evidence="12 13" key="1">
    <citation type="journal article" date="2020" name="FEMS Microbiol. Ecol.">
        <title>Temporal dynamics of bacterial communities during seed development and maturation.</title>
        <authorList>
            <person name="Chesneau G."/>
            <person name="Torres-Cortes G."/>
            <person name="Briand M."/>
            <person name="Darrasse A."/>
            <person name="Preveaux A."/>
            <person name="Marais C."/>
            <person name="Jacques M.A."/>
            <person name="Shade A."/>
            <person name="Barret M."/>
        </authorList>
    </citation>
    <scope>NUCLEOTIDE SEQUENCE [LARGE SCALE GENOMIC DNA]</scope>
    <source>
        <strain evidence="12 13">CFBP13723</strain>
    </source>
</reference>
<evidence type="ECO:0000256" key="6">
    <source>
        <dbReference type="ARBA" id="ARBA00022842"/>
    </source>
</evidence>
<evidence type="ECO:0000256" key="1">
    <source>
        <dbReference type="ARBA" id="ARBA00004980"/>
    </source>
</evidence>
<accession>A0ABR9ACM8</accession>
<comment type="cofactor">
    <cofactor evidence="10">
        <name>thiamine diphosphate</name>
        <dbReference type="ChEBI" id="CHEBI:58937"/>
    </cofactor>
    <text evidence="10">Binds 1 thiamine pyrophosphate per subunit.</text>
</comment>
<evidence type="ECO:0000256" key="7">
    <source>
        <dbReference type="ARBA" id="ARBA00022977"/>
    </source>
</evidence>
<evidence type="ECO:0000256" key="4">
    <source>
        <dbReference type="ARBA" id="ARBA00022679"/>
    </source>
</evidence>
<evidence type="ECO:0000313" key="12">
    <source>
        <dbReference type="EMBL" id="MBD8123806.1"/>
    </source>
</evidence>
<evidence type="ECO:0000256" key="5">
    <source>
        <dbReference type="ARBA" id="ARBA00022723"/>
    </source>
</evidence>
<evidence type="ECO:0000256" key="9">
    <source>
        <dbReference type="ARBA" id="ARBA00023229"/>
    </source>
</evidence>
<comment type="subunit">
    <text evidence="3 10">Homodimer.</text>
</comment>
<dbReference type="Proteomes" id="UP000625247">
    <property type="component" value="Unassembled WGS sequence"/>
</dbReference>
<dbReference type="EMBL" id="JACYNP010000012">
    <property type="protein sequence ID" value="MBD8123806.1"/>
    <property type="molecule type" value="Genomic_DNA"/>
</dbReference>
<keyword evidence="13" id="KW-1185">Reference proteome</keyword>
<feature type="binding site" evidence="10">
    <location>
        <position position="377"/>
    </location>
    <ligand>
        <name>thiamine diphosphate</name>
        <dbReference type="ChEBI" id="CHEBI:58937"/>
    </ligand>
</feature>
<dbReference type="CDD" id="cd02007">
    <property type="entry name" value="TPP_DXS"/>
    <property type="match status" value="1"/>
</dbReference>
<dbReference type="EC" id="2.2.1.7" evidence="10"/>
<comment type="catalytic activity">
    <reaction evidence="10">
        <text>D-glyceraldehyde 3-phosphate + pyruvate + H(+) = 1-deoxy-D-xylulose 5-phosphate + CO2</text>
        <dbReference type="Rhea" id="RHEA:12605"/>
        <dbReference type="ChEBI" id="CHEBI:15361"/>
        <dbReference type="ChEBI" id="CHEBI:15378"/>
        <dbReference type="ChEBI" id="CHEBI:16526"/>
        <dbReference type="ChEBI" id="CHEBI:57792"/>
        <dbReference type="ChEBI" id="CHEBI:59776"/>
        <dbReference type="EC" id="2.2.1.7"/>
    </reaction>
</comment>
<keyword evidence="7 10" id="KW-0784">Thiamine biosynthesis</keyword>
<dbReference type="PANTHER" id="PTHR43322:SF5">
    <property type="entry name" value="1-DEOXY-D-XYLULOSE-5-PHOSPHATE SYNTHASE, CHLOROPLASTIC"/>
    <property type="match status" value="1"/>
</dbReference>
<feature type="binding site" evidence="10">
    <location>
        <position position="87"/>
    </location>
    <ligand>
        <name>thiamine diphosphate</name>
        <dbReference type="ChEBI" id="CHEBI:58937"/>
    </ligand>
</feature>
<sequence>MPTTFKEIPRERPSTPLLDKAVTPDGLRRLGEAELEALADELRLELLYTVGQTGGHFGAGLGVIELTVALHYVFDTPDDRLVWDVGHQAYPHKILTGRRENMSTLRQKGGVAAFPRRSESEYDTFGVGHSSTSISAALGMAVASRLQGSERKSIAVIGDGALTAGMAFEALNHAPEVNADMLVILNDNDMSISRNVGGLSNYLAKILSSRTYSSMREGSKKVLSRLPGAWEIARRTEEYAKGMLVPGTLFEELGWNYIGPIDGHDLPILIATLRNMRDLKGPQFLHVVTKKGKGFAPAEVDPIGYHAITKLDPLNAPVVPKKAGGPKYSGVFGQWLCDMAEADERVVGITPAMKEGSDLVAFSERFPDRYFDVAIAEQHAVTLAAGMACEGAKPVVAIYSTFLQRGYDQLIHDVAVQNLDVLFAIDRAGLVGEDGPTHAGSFDLSYLRCIPGMLIMTPSDENELRKMLTTGHLFKGPAAVRYPRGNGPNAVIESGLDPLEIGKGVVRRTGSKIAILAFGVQLTEAMLVAEKLDATVVDMRFVKPLDEALVIEMASSHDLLVTVEENAIMGGAGAAVSEFLARENILKSVLHLGLPDAYVEHAKPAQMLAECGLDAAGIEASINQRLLKM</sequence>
<comment type="cofactor">
    <cofactor evidence="10">
        <name>Mg(2+)</name>
        <dbReference type="ChEBI" id="CHEBI:18420"/>
    </cofactor>
    <text evidence="10">Binds 1 Mg(2+) ion per subunit.</text>
</comment>
<dbReference type="GO" id="GO:0008661">
    <property type="term" value="F:1-deoxy-D-xylulose-5-phosphate synthase activity"/>
    <property type="evidence" value="ECO:0007669"/>
    <property type="project" value="UniProtKB-EC"/>
</dbReference>
<dbReference type="Gene3D" id="3.40.50.970">
    <property type="match status" value="2"/>
</dbReference>
<dbReference type="RefSeq" id="WP_191945622.1">
    <property type="nucleotide sequence ID" value="NZ_JACYNP010000012.1"/>
</dbReference>
<dbReference type="SUPFAM" id="SSF52922">
    <property type="entry name" value="TK C-terminal domain-like"/>
    <property type="match status" value="1"/>
</dbReference>
<comment type="similarity">
    <text evidence="2 10">Belongs to the transketolase family. DXPS subfamily.</text>
</comment>
<feature type="binding site" evidence="10">
    <location>
        <position position="159"/>
    </location>
    <ligand>
        <name>Mg(2+)</name>
        <dbReference type="ChEBI" id="CHEBI:18420"/>
    </ligand>
</feature>
<keyword evidence="6 10" id="KW-0460">Magnesium</keyword>
<comment type="pathway">
    <text evidence="1 10">Metabolic intermediate biosynthesis; 1-deoxy-D-xylulose 5-phosphate biosynthesis; 1-deoxy-D-xylulose 5-phosphate from D-glyceraldehyde 3-phosphate and pyruvate: step 1/1.</text>
</comment>
<dbReference type="InterPro" id="IPR009014">
    <property type="entry name" value="Transketo_C/PFOR_II"/>
</dbReference>
<feature type="binding site" evidence="10">
    <location>
        <position position="188"/>
    </location>
    <ligand>
        <name>Mg(2+)</name>
        <dbReference type="ChEBI" id="CHEBI:18420"/>
    </ligand>
</feature>
<dbReference type="InterPro" id="IPR029061">
    <property type="entry name" value="THDP-binding"/>
</dbReference>
<keyword evidence="4 10" id="KW-0808">Transferase</keyword>
<evidence type="ECO:0000259" key="11">
    <source>
        <dbReference type="SMART" id="SM00861"/>
    </source>
</evidence>
<evidence type="ECO:0000256" key="8">
    <source>
        <dbReference type="ARBA" id="ARBA00023052"/>
    </source>
</evidence>
<dbReference type="SMART" id="SM00861">
    <property type="entry name" value="Transket_pyr"/>
    <property type="match status" value="1"/>
</dbReference>
<dbReference type="HAMAP" id="MF_00315">
    <property type="entry name" value="DXP_synth"/>
    <property type="match status" value="1"/>
</dbReference>
<dbReference type="SUPFAM" id="SSF52518">
    <property type="entry name" value="Thiamin diphosphate-binding fold (THDP-binding)"/>
    <property type="match status" value="2"/>
</dbReference>
<dbReference type="PANTHER" id="PTHR43322">
    <property type="entry name" value="1-D-DEOXYXYLULOSE 5-PHOSPHATE SYNTHASE-RELATED"/>
    <property type="match status" value="1"/>
</dbReference>
<feature type="binding site" evidence="10">
    <location>
        <position position="295"/>
    </location>
    <ligand>
        <name>thiamine diphosphate</name>
        <dbReference type="ChEBI" id="CHEBI:58937"/>
    </ligand>
</feature>
<organism evidence="12 13">
    <name type="scientific">Pseudomonas lutea</name>
    <dbReference type="NCBI Taxonomy" id="243924"/>
    <lineage>
        <taxon>Bacteria</taxon>
        <taxon>Pseudomonadati</taxon>
        <taxon>Pseudomonadota</taxon>
        <taxon>Gammaproteobacteria</taxon>
        <taxon>Pseudomonadales</taxon>
        <taxon>Pseudomonadaceae</taxon>
        <taxon>Pseudomonas</taxon>
    </lineage>
</organism>
<dbReference type="InterPro" id="IPR020826">
    <property type="entry name" value="Transketolase_BS"/>
</dbReference>
<dbReference type="InterPro" id="IPR005475">
    <property type="entry name" value="Transketolase-like_Pyr-bd"/>
</dbReference>